<dbReference type="Proteomes" id="UP000054639">
    <property type="component" value="Unassembled WGS sequence"/>
</dbReference>
<keyword evidence="1" id="KW-0732">Signal</keyword>
<dbReference type="EMBL" id="LNYR01000031">
    <property type="protein sequence ID" value="KTD47738.1"/>
    <property type="molecule type" value="Genomic_DNA"/>
</dbReference>
<proteinExistence type="predicted"/>
<evidence type="ECO:0000313" key="4">
    <source>
        <dbReference type="Proteomes" id="UP000054639"/>
    </source>
</evidence>
<feature type="chain" id="PRO_5016714056" evidence="1">
    <location>
        <begin position="27"/>
        <end position="254"/>
    </location>
</feature>
<evidence type="ECO:0000313" key="3">
    <source>
        <dbReference type="EMBL" id="STY18499.1"/>
    </source>
</evidence>
<protein>
    <submittedName>
        <fullName evidence="3">Opacity protein and related surface antigens</fullName>
    </submittedName>
</protein>
<dbReference type="Proteomes" id="UP000254230">
    <property type="component" value="Unassembled WGS sequence"/>
</dbReference>
<dbReference type="STRING" id="45072.Lqua_2131"/>
<feature type="signal peptide" evidence="1">
    <location>
        <begin position="1"/>
        <end position="26"/>
    </location>
</feature>
<gene>
    <name evidence="2" type="ORF">Lqua_2131</name>
    <name evidence="3" type="ORF">NCTC12376_02319</name>
</gene>
<dbReference type="SUPFAM" id="SSF56925">
    <property type="entry name" value="OMPA-like"/>
    <property type="match status" value="1"/>
</dbReference>
<evidence type="ECO:0000313" key="5">
    <source>
        <dbReference type="Proteomes" id="UP000254230"/>
    </source>
</evidence>
<reference evidence="3 5" key="2">
    <citation type="submission" date="2018-06" db="EMBL/GenBank/DDBJ databases">
        <authorList>
            <consortium name="Pathogen Informatics"/>
            <person name="Doyle S."/>
        </authorList>
    </citation>
    <scope>NUCLEOTIDE SEQUENCE [LARGE SCALE GENOMIC DNA]</scope>
    <source>
        <strain evidence="3 5">NCTC12376</strain>
    </source>
</reference>
<evidence type="ECO:0000313" key="2">
    <source>
        <dbReference type="EMBL" id="KTD47738.1"/>
    </source>
</evidence>
<keyword evidence="4" id="KW-1185">Reference proteome</keyword>
<accession>A0A378KWH4</accession>
<sequence>MTHIKLNLSTVMLSLFVVVSSPDAVSGTMGTPQTAPWNYIATLSAGPVWQNGGETQTFFLTPEIEKTYAANKSTGTLADGEFFLGIQKKIHHSFTGQLGIAFATTSKARLNGEIWDDADPEHNNFVYSYKIKHSHIALKGKLLSDLGFIVTPWISASAGAGFNRASDFSNVPVIFEALPNPDFVSHNKTTFTYTLGAGVQKALNQNWQIGVGYEFADWGKSQLGRAFGQTLGTGLSLNHYYTHGVMFNITVVAG</sequence>
<evidence type="ECO:0000256" key="1">
    <source>
        <dbReference type="SAM" id="SignalP"/>
    </source>
</evidence>
<organism evidence="3 5">
    <name type="scientific">Legionella quateirensis</name>
    <dbReference type="NCBI Taxonomy" id="45072"/>
    <lineage>
        <taxon>Bacteria</taxon>
        <taxon>Pseudomonadati</taxon>
        <taxon>Pseudomonadota</taxon>
        <taxon>Gammaproteobacteria</taxon>
        <taxon>Legionellales</taxon>
        <taxon>Legionellaceae</taxon>
        <taxon>Legionella</taxon>
    </lineage>
</organism>
<dbReference type="Gene3D" id="2.40.160.20">
    <property type="match status" value="1"/>
</dbReference>
<name>A0A378KWH4_9GAMM</name>
<dbReference type="EMBL" id="UGOW01000001">
    <property type="protein sequence ID" value="STY18499.1"/>
    <property type="molecule type" value="Genomic_DNA"/>
</dbReference>
<dbReference type="RefSeq" id="WP_420798060.1">
    <property type="nucleotide sequence ID" value="NZ_CAAAIL010000001.1"/>
</dbReference>
<reference evidence="2 4" key="1">
    <citation type="submission" date="2015-11" db="EMBL/GenBank/DDBJ databases">
        <title>Genomic analysis of 38 Legionella species identifies large and diverse effector repertoires.</title>
        <authorList>
            <person name="Burstein D."/>
            <person name="Amaro F."/>
            <person name="Zusman T."/>
            <person name="Lifshitz Z."/>
            <person name="Cohen O."/>
            <person name="Gilbert J.A."/>
            <person name="Pupko T."/>
            <person name="Shuman H.A."/>
            <person name="Segal G."/>
        </authorList>
    </citation>
    <scope>NUCLEOTIDE SEQUENCE [LARGE SCALE GENOMIC DNA]</scope>
    <source>
        <strain evidence="2 4">ATCC 49507</strain>
    </source>
</reference>
<dbReference type="AlphaFoldDB" id="A0A378KWH4"/>
<dbReference type="InterPro" id="IPR011250">
    <property type="entry name" value="OMP/PagP_B-barrel"/>
</dbReference>